<feature type="non-terminal residue" evidence="1">
    <location>
        <position position="70"/>
    </location>
</feature>
<protein>
    <submittedName>
        <fullName evidence="1">Uncharacterized protein</fullName>
    </submittedName>
</protein>
<name>S4P8Z6_9NEOP</name>
<dbReference type="EMBL" id="GAIX01007047">
    <property type="protein sequence ID" value="JAA85513.1"/>
    <property type="molecule type" value="Transcribed_RNA"/>
</dbReference>
<sequence>MIEYVTFSCFNVFILCTERIKDLGLNFALRKWNLLVLERTFESVLHIIVTYIFYSLPTGIYAEWSLSVLN</sequence>
<dbReference type="AlphaFoldDB" id="S4P8Z6"/>
<evidence type="ECO:0000313" key="1">
    <source>
        <dbReference type="EMBL" id="JAA85513.1"/>
    </source>
</evidence>
<organism evidence="1">
    <name type="scientific">Pararge aegeria</name>
    <name type="common">speckled wood butterfly</name>
    <dbReference type="NCBI Taxonomy" id="116150"/>
    <lineage>
        <taxon>Eukaryota</taxon>
        <taxon>Metazoa</taxon>
        <taxon>Ecdysozoa</taxon>
        <taxon>Arthropoda</taxon>
        <taxon>Hexapoda</taxon>
        <taxon>Insecta</taxon>
        <taxon>Pterygota</taxon>
        <taxon>Neoptera</taxon>
        <taxon>Endopterygota</taxon>
        <taxon>Lepidoptera</taxon>
        <taxon>Glossata</taxon>
        <taxon>Ditrysia</taxon>
        <taxon>Papilionoidea</taxon>
        <taxon>Nymphalidae</taxon>
        <taxon>Satyrinae</taxon>
        <taxon>Satyrini</taxon>
        <taxon>Parargina</taxon>
        <taxon>Pararge</taxon>
    </lineage>
</organism>
<accession>S4P8Z6</accession>
<reference evidence="1" key="1">
    <citation type="journal article" date="2013" name="BMC Genomics">
        <title>Unscrambling butterfly oogenesis.</title>
        <authorList>
            <person name="Carter J.M."/>
            <person name="Baker S.C."/>
            <person name="Pink R."/>
            <person name="Carter D.R."/>
            <person name="Collins A."/>
            <person name="Tomlin J."/>
            <person name="Gibbs M."/>
            <person name="Breuker C.J."/>
        </authorList>
    </citation>
    <scope>NUCLEOTIDE SEQUENCE</scope>
    <source>
        <tissue evidence="1">Ovary</tissue>
    </source>
</reference>
<proteinExistence type="predicted"/>
<reference evidence="1" key="2">
    <citation type="submission" date="2013-05" db="EMBL/GenBank/DDBJ databases">
        <authorList>
            <person name="Carter J.-M."/>
            <person name="Baker S.C."/>
            <person name="Pink R."/>
            <person name="Carter D.R.F."/>
            <person name="Collins A."/>
            <person name="Tomlin J."/>
            <person name="Gibbs M."/>
            <person name="Breuker C.J."/>
        </authorList>
    </citation>
    <scope>NUCLEOTIDE SEQUENCE</scope>
    <source>
        <tissue evidence="1">Ovary</tissue>
    </source>
</reference>